<name>A0AA37Z906_9ENTR</name>
<organism evidence="2 3">
    <name type="scientific">Citrobacter werkmanii</name>
    <dbReference type="NCBI Taxonomy" id="67827"/>
    <lineage>
        <taxon>Bacteria</taxon>
        <taxon>Pseudomonadati</taxon>
        <taxon>Pseudomonadota</taxon>
        <taxon>Gammaproteobacteria</taxon>
        <taxon>Enterobacterales</taxon>
        <taxon>Enterobacteriaceae</taxon>
        <taxon>Citrobacter</taxon>
        <taxon>Citrobacter freundii complex</taxon>
    </lineage>
</organism>
<proteinExistence type="predicted"/>
<dbReference type="EMBL" id="DACUGV010000002">
    <property type="protein sequence ID" value="HAT7592313.1"/>
    <property type="molecule type" value="Genomic_DNA"/>
</dbReference>
<sequence length="216" mass="24704">MLWGGLAFGIYKYSRVCAITALLLYFVDQLGAELVPPGRPFSIFWLSCTFALMTSFSSGIMGCWQRHKYKKTGVDGSASLNKRVSILTAIVFVLFHSGMLGMKYVQKYTREALWKEFYQQTLSDAAKLKFPIKLSNNISFTDIYFEKRTLILEHQVTRGKLAELPVTDYYQHARKLYLRFCADGTASALDLKMIARFAQGYETQDLTFTVKDCELQ</sequence>
<keyword evidence="1" id="KW-1133">Transmembrane helix</keyword>
<keyword evidence="1" id="KW-0812">Transmembrane</keyword>
<protein>
    <submittedName>
        <fullName evidence="2">Uncharacterized protein</fullName>
    </submittedName>
</protein>
<dbReference type="AlphaFoldDB" id="A0AA37Z906"/>
<reference evidence="2" key="1">
    <citation type="journal article" date="2018" name="Genome Biol.">
        <title>SKESA: strategic k-mer extension for scrupulous assemblies.</title>
        <authorList>
            <person name="Souvorov A."/>
            <person name="Agarwala R."/>
            <person name="Lipman D.J."/>
        </authorList>
    </citation>
    <scope>NUCLEOTIDE SEQUENCE</scope>
    <source>
        <strain evidence="2">RS189</strain>
    </source>
</reference>
<evidence type="ECO:0000313" key="3">
    <source>
        <dbReference type="Proteomes" id="UP000867745"/>
    </source>
</evidence>
<evidence type="ECO:0000256" key="1">
    <source>
        <dbReference type="SAM" id="Phobius"/>
    </source>
</evidence>
<reference evidence="2" key="2">
    <citation type="submission" date="2020-11" db="EMBL/GenBank/DDBJ databases">
        <authorList>
            <consortium name="NCBI Pathogen Detection Project"/>
        </authorList>
    </citation>
    <scope>NUCLEOTIDE SEQUENCE</scope>
    <source>
        <strain evidence="2">RS189</strain>
    </source>
</reference>
<accession>A0AA37Z906</accession>
<evidence type="ECO:0000313" key="2">
    <source>
        <dbReference type="EMBL" id="HAT7592313.1"/>
    </source>
</evidence>
<feature type="transmembrane region" description="Helical" evidence="1">
    <location>
        <begin position="42"/>
        <end position="64"/>
    </location>
</feature>
<gene>
    <name evidence="2" type="ORF">JAW44_002042</name>
</gene>
<feature type="transmembrane region" description="Helical" evidence="1">
    <location>
        <begin position="84"/>
        <end position="105"/>
    </location>
</feature>
<comment type="caution">
    <text evidence="2">The sequence shown here is derived from an EMBL/GenBank/DDBJ whole genome shotgun (WGS) entry which is preliminary data.</text>
</comment>
<dbReference type="Proteomes" id="UP000867745">
    <property type="component" value="Unassembled WGS sequence"/>
</dbReference>
<keyword evidence="1" id="KW-0472">Membrane</keyword>